<feature type="domain" description="FAD-dependent oxidoreductase 2 FAD-binding" evidence="5">
    <location>
        <begin position="5"/>
        <end position="485"/>
    </location>
</feature>
<keyword evidence="2" id="KW-0285">Flavoprotein</keyword>
<dbReference type="SUPFAM" id="SSF56425">
    <property type="entry name" value="Succinate dehydrogenase/fumarate reductase flavoprotein, catalytic domain"/>
    <property type="match status" value="1"/>
</dbReference>
<dbReference type="EMBL" id="QHKI01000024">
    <property type="protein sequence ID" value="RSM81991.1"/>
    <property type="molecule type" value="Genomic_DNA"/>
</dbReference>
<evidence type="ECO:0000313" key="7">
    <source>
        <dbReference type="Proteomes" id="UP000287547"/>
    </source>
</evidence>
<dbReference type="GO" id="GO:0008202">
    <property type="term" value="P:steroid metabolic process"/>
    <property type="evidence" value="ECO:0007669"/>
    <property type="project" value="UniProtKB-ARBA"/>
</dbReference>
<accession>A0A428Z5D9</accession>
<reference evidence="6 7" key="1">
    <citation type="submission" date="2018-05" db="EMBL/GenBank/DDBJ databases">
        <title>Evolution of GPA BGCs.</title>
        <authorList>
            <person name="Waglechner N."/>
            <person name="Wright G.D."/>
        </authorList>
    </citation>
    <scope>NUCLEOTIDE SEQUENCE [LARGE SCALE GENOMIC DNA]</scope>
    <source>
        <strain evidence="6 7">A82846</strain>
    </source>
</reference>
<evidence type="ECO:0000313" key="6">
    <source>
        <dbReference type="EMBL" id="RSM81991.1"/>
    </source>
</evidence>
<keyword evidence="4" id="KW-0560">Oxidoreductase</keyword>
<sequence length="501" mass="52196">MGPAVVVVGSGAAGLAAALAAKSRGADVTVVEATPTLGGSTALSSGAVWLPNNAIPGTRAYLNSVAVGDVNENLVECFIDAAPRITEWLGEMTALRWKPLPFPDCHSELPGGVNGGRSLEPQPVQITEDIASLLRPGLPWRPRATLTELMSGISPEILHERGRTGVVVGGQALVGALLTAATAARVRVRTSARATTLLHSGSAVTGVQIDGEALPGTVILASGGFERDTALAKTFLGAPVRGLIGAPGARGDGLRMAMAAGAALGTMFEAWWCPTISVPGERFDGAQAYRMLLFERARPGSLMVDRHGRRFTNEAQSYHEVGRALRSFDRVPAWLVFDAEHRRTYPVGPLPPGSPDPGWLRRGNSLTELAANIRLPPSVLAETVERFNRAAADGTDPYYGRGNFAYDRAMGDPRAAHPTLRPLDEPPYYAIEVHAGVGGTKGGPRTDTDGRVLRPDGQPIPGLFAAGNAAASPFGLAYPGIGGTLGPALVFGVLAGWAAAA</sequence>
<dbReference type="InterPro" id="IPR003953">
    <property type="entry name" value="FAD-dep_OxRdtase_2_FAD-bd"/>
</dbReference>
<gene>
    <name evidence="6" type="ORF">DMH04_27005</name>
</gene>
<dbReference type="InterPro" id="IPR027477">
    <property type="entry name" value="Succ_DH/fumarate_Rdtase_cat_sf"/>
</dbReference>
<organism evidence="6 7">
    <name type="scientific">Kibdelosporangium aridum</name>
    <dbReference type="NCBI Taxonomy" id="2030"/>
    <lineage>
        <taxon>Bacteria</taxon>
        <taxon>Bacillati</taxon>
        <taxon>Actinomycetota</taxon>
        <taxon>Actinomycetes</taxon>
        <taxon>Pseudonocardiales</taxon>
        <taxon>Pseudonocardiaceae</taxon>
        <taxon>Kibdelosporangium</taxon>
    </lineage>
</organism>
<dbReference type="PANTHER" id="PTHR43400">
    <property type="entry name" value="FUMARATE REDUCTASE"/>
    <property type="match status" value="1"/>
</dbReference>
<dbReference type="Gene3D" id="3.90.700.10">
    <property type="entry name" value="Succinate dehydrogenase/fumarate reductase flavoprotein, catalytic domain"/>
    <property type="match status" value="1"/>
</dbReference>
<dbReference type="Gene3D" id="3.50.50.60">
    <property type="entry name" value="FAD/NAD(P)-binding domain"/>
    <property type="match status" value="1"/>
</dbReference>
<dbReference type="AlphaFoldDB" id="A0A428Z5D9"/>
<dbReference type="OrthoDB" id="9813348at2"/>
<dbReference type="InterPro" id="IPR050315">
    <property type="entry name" value="FAD-oxidoreductase_2"/>
</dbReference>
<evidence type="ECO:0000256" key="2">
    <source>
        <dbReference type="ARBA" id="ARBA00022630"/>
    </source>
</evidence>
<comment type="caution">
    <text evidence="6">The sequence shown here is derived from an EMBL/GenBank/DDBJ whole genome shotgun (WGS) entry which is preliminary data.</text>
</comment>
<evidence type="ECO:0000256" key="3">
    <source>
        <dbReference type="ARBA" id="ARBA00022827"/>
    </source>
</evidence>
<keyword evidence="3" id="KW-0274">FAD</keyword>
<dbReference type="Proteomes" id="UP000287547">
    <property type="component" value="Unassembled WGS sequence"/>
</dbReference>
<dbReference type="InterPro" id="IPR036188">
    <property type="entry name" value="FAD/NAD-bd_sf"/>
</dbReference>
<dbReference type="GO" id="GO:0033765">
    <property type="term" value="F:steroid dehydrogenase activity, acting on the CH-CH group of donors"/>
    <property type="evidence" value="ECO:0007669"/>
    <property type="project" value="UniProtKB-ARBA"/>
</dbReference>
<dbReference type="RefSeq" id="WP_037272610.1">
    <property type="nucleotide sequence ID" value="NZ_QHKI01000024.1"/>
</dbReference>
<dbReference type="Pfam" id="PF00890">
    <property type="entry name" value="FAD_binding_2"/>
    <property type="match status" value="1"/>
</dbReference>
<comment type="cofactor">
    <cofactor evidence="1">
        <name>FAD</name>
        <dbReference type="ChEBI" id="CHEBI:57692"/>
    </cofactor>
</comment>
<evidence type="ECO:0000256" key="1">
    <source>
        <dbReference type="ARBA" id="ARBA00001974"/>
    </source>
</evidence>
<protein>
    <submittedName>
        <fullName evidence="6">FAD-binding protein</fullName>
    </submittedName>
</protein>
<evidence type="ECO:0000256" key="4">
    <source>
        <dbReference type="ARBA" id="ARBA00023002"/>
    </source>
</evidence>
<dbReference type="SUPFAM" id="SSF51905">
    <property type="entry name" value="FAD/NAD(P)-binding domain"/>
    <property type="match status" value="1"/>
</dbReference>
<name>A0A428Z5D9_KIBAR</name>
<evidence type="ECO:0000259" key="5">
    <source>
        <dbReference type="Pfam" id="PF00890"/>
    </source>
</evidence>
<dbReference type="PANTHER" id="PTHR43400:SF10">
    <property type="entry name" value="3-OXOSTEROID 1-DEHYDROGENASE"/>
    <property type="match status" value="1"/>
</dbReference>
<proteinExistence type="predicted"/>